<keyword evidence="3" id="KW-1185">Reference proteome</keyword>
<comment type="caution">
    <text evidence="2">The sequence shown here is derived from an EMBL/GenBank/DDBJ whole genome shotgun (WGS) entry which is preliminary data.</text>
</comment>
<name>A0A849VDL9_9GAMM</name>
<dbReference type="PANTHER" id="PTHR20883">
    <property type="entry name" value="PHYTANOYL-COA DIOXYGENASE DOMAIN CONTAINING 1"/>
    <property type="match status" value="1"/>
</dbReference>
<dbReference type="GO" id="GO:0016706">
    <property type="term" value="F:2-oxoglutarate-dependent dioxygenase activity"/>
    <property type="evidence" value="ECO:0007669"/>
    <property type="project" value="UniProtKB-ARBA"/>
</dbReference>
<dbReference type="Proteomes" id="UP000586305">
    <property type="component" value="Unassembled WGS sequence"/>
</dbReference>
<evidence type="ECO:0000256" key="1">
    <source>
        <dbReference type="ARBA" id="ARBA00001954"/>
    </source>
</evidence>
<evidence type="ECO:0000313" key="3">
    <source>
        <dbReference type="Proteomes" id="UP000586305"/>
    </source>
</evidence>
<dbReference type="EMBL" id="JABBPG010000002">
    <property type="protein sequence ID" value="NOU49837.1"/>
    <property type="molecule type" value="Genomic_DNA"/>
</dbReference>
<dbReference type="Pfam" id="PF05721">
    <property type="entry name" value="PhyH"/>
    <property type="match status" value="1"/>
</dbReference>
<comment type="cofactor">
    <cofactor evidence="1">
        <name>Fe(2+)</name>
        <dbReference type="ChEBI" id="CHEBI:29033"/>
    </cofactor>
</comment>
<accession>A0A849VDL9</accession>
<keyword evidence="2" id="KW-0223">Dioxygenase</keyword>
<gene>
    <name evidence="2" type="ORF">HG263_04720</name>
</gene>
<dbReference type="RefSeq" id="WP_171624928.1">
    <property type="nucleotide sequence ID" value="NZ_JABBPG010000002.1"/>
</dbReference>
<dbReference type="Gene3D" id="2.60.120.620">
    <property type="entry name" value="q2cbj1_9rhob like domain"/>
    <property type="match status" value="1"/>
</dbReference>
<dbReference type="GO" id="GO:0005506">
    <property type="term" value="F:iron ion binding"/>
    <property type="evidence" value="ECO:0007669"/>
    <property type="project" value="UniProtKB-ARBA"/>
</dbReference>
<dbReference type="AlphaFoldDB" id="A0A849VDL9"/>
<dbReference type="InterPro" id="IPR008775">
    <property type="entry name" value="Phytyl_CoA_dOase-like"/>
</dbReference>
<sequence length="302" mass="34450">MPEICQNKLDFYKQNGFVRFENGVNQSLLARLRTLSLELEKSAQHEFANNVVRDQFYISTESGEPKLFRYNDLLFDAPELVIELLSTPTMMAICNSLCGLGCVPMQVDMLYKYPHPHPHVAWHQGAPHSRMYPYLNVGVYLDDADIDDGCLRYVPNTQHSVQDIYGLSSTHGWELPGVVQQNASAGDILVQDMMILHSSEPKRTAGVRRTIYIELRPIAGIIESNAQSKEWAELRKQWMAHVIKAANPIDVPTGWAEYYQEPTADLHALVEQIKQRREPPIPAVWAIDKVEHPDYPVRSDLR</sequence>
<dbReference type="PANTHER" id="PTHR20883:SF48">
    <property type="entry name" value="ECTOINE DIOXYGENASE"/>
    <property type="match status" value="1"/>
</dbReference>
<dbReference type="SUPFAM" id="SSF51197">
    <property type="entry name" value="Clavaminate synthase-like"/>
    <property type="match status" value="1"/>
</dbReference>
<proteinExistence type="predicted"/>
<evidence type="ECO:0000313" key="2">
    <source>
        <dbReference type="EMBL" id="NOU49837.1"/>
    </source>
</evidence>
<reference evidence="2 3" key="1">
    <citation type="submission" date="2020-04" db="EMBL/GenBank/DDBJ databases">
        <title>Pseudoalteromonas caenipelagi sp. nov., isolated from a tidal flat.</title>
        <authorList>
            <person name="Park S."/>
            <person name="Yoon J.-H."/>
        </authorList>
    </citation>
    <scope>NUCLEOTIDE SEQUENCE [LARGE SCALE GENOMIC DNA]</scope>
    <source>
        <strain evidence="2 3">JBTF-M23</strain>
    </source>
</reference>
<keyword evidence="2" id="KW-0560">Oxidoreductase</keyword>
<organism evidence="2 3">
    <name type="scientific">Pseudoalteromonas caenipelagi</name>
    <dbReference type="NCBI Taxonomy" id="2726988"/>
    <lineage>
        <taxon>Bacteria</taxon>
        <taxon>Pseudomonadati</taxon>
        <taxon>Pseudomonadota</taxon>
        <taxon>Gammaproteobacteria</taxon>
        <taxon>Alteromonadales</taxon>
        <taxon>Pseudoalteromonadaceae</taxon>
        <taxon>Pseudoalteromonas</taxon>
    </lineage>
</organism>
<protein>
    <submittedName>
        <fullName evidence="2">Phytanoyl-CoA dioxygenase</fullName>
    </submittedName>
</protein>